<dbReference type="InterPro" id="IPR020103">
    <property type="entry name" value="PsdUridine_synth_cat_dom_sf"/>
</dbReference>
<name>A0A2A6FSJ8_9MICO</name>
<dbReference type="GO" id="GO:0000455">
    <property type="term" value="P:enzyme-directed rRNA pseudouridine synthesis"/>
    <property type="evidence" value="ECO:0007669"/>
    <property type="project" value="UniProtKB-ARBA"/>
</dbReference>
<evidence type="ECO:0000256" key="3">
    <source>
        <dbReference type="ARBA" id="ARBA00023235"/>
    </source>
</evidence>
<dbReference type="AlphaFoldDB" id="A0A2A6FSJ8"/>
<dbReference type="PROSITE" id="PS50889">
    <property type="entry name" value="S4"/>
    <property type="match status" value="1"/>
</dbReference>
<evidence type="ECO:0000313" key="8">
    <source>
        <dbReference type="EMBL" id="PDQ35854.1"/>
    </source>
</evidence>
<evidence type="ECO:0000256" key="4">
    <source>
        <dbReference type="PROSITE-ProRule" id="PRU00182"/>
    </source>
</evidence>
<feature type="compositionally biased region" description="Gly residues" evidence="6">
    <location>
        <begin position="200"/>
        <end position="210"/>
    </location>
</feature>
<dbReference type="Gene3D" id="3.30.70.580">
    <property type="entry name" value="Pseudouridine synthase I, catalytic domain, N-terminal subdomain"/>
    <property type="match status" value="1"/>
</dbReference>
<dbReference type="InterPro" id="IPR000748">
    <property type="entry name" value="PsdUridine_synth_RsuA/RluB/E/F"/>
</dbReference>
<dbReference type="EMBL" id="NAEP01000027">
    <property type="protein sequence ID" value="PDQ35854.1"/>
    <property type="molecule type" value="Genomic_DNA"/>
</dbReference>
<dbReference type="Proteomes" id="UP000219994">
    <property type="component" value="Unassembled WGS sequence"/>
</dbReference>
<gene>
    <name evidence="8" type="ORF">B5766_03925</name>
</gene>
<dbReference type="Gene3D" id="3.10.290.10">
    <property type="entry name" value="RNA-binding S4 domain"/>
    <property type="match status" value="1"/>
</dbReference>
<dbReference type="CDD" id="cd02870">
    <property type="entry name" value="PseudoU_synth_RsuA_like"/>
    <property type="match status" value="1"/>
</dbReference>
<sequence length="326" mass="34272">MTSGATDGPTTTAPEGIRLQKILAAAGVASRRVVENYIVAGRISVNGDVVTELGTRVHPDTDRVTVDGIAVQLDTQKVYYVLNKPVGVVCSLRDEQGRPDLRCYTDELGERVFSVGRLDQDTSGLLLLTNDGDLAHILAHPSFGVTKTYIAKVQGRVTGQVVQRLRQGVDLEDGLIAADHVRLLSQDGAGVVTGHDGGDRGSGTRRGTGAGHSSLIELTLHSGRNRIVRRMLGEVGHPVIDLVRRSFGPLNLGTLRTGQVRPVTRTELGELLTSVRAAEVRLAAERESPSVSVGQVSGGTGQVSGGTGQVSGGTGQTSRSAVHGEN</sequence>
<evidence type="ECO:0000256" key="2">
    <source>
        <dbReference type="ARBA" id="ARBA00008348"/>
    </source>
</evidence>
<dbReference type="EC" id="5.4.99.-" evidence="5"/>
<evidence type="ECO:0000256" key="5">
    <source>
        <dbReference type="RuleBase" id="RU003887"/>
    </source>
</evidence>
<dbReference type="InterPro" id="IPR002942">
    <property type="entry name" value="S4_RNA-bd"/>
</dbReference>
<dbReference type="SMART" id="SM00363">
    <property type="entry name" value="S4"/>
    <property type="match status" value="1"/>
</dbReference>
<dbReference type="GO" id="GO:0003723">
    <property type="term" value="F:RNA binding"/>
    <property type="evidence" value="ECO:0007669"/>
    <property type="project" value="UniProtKB-KW"/>
</dbReference>
<dbReference type="Gene3D" id="3.30.70.1560">
    <property type="entry name" value="Alpha-L RNA-binding motif"/>
    <property type="match status" value="1"/>
</dbReference>
<dbReference type="PANTHER" id="PTHR47683:SF2">
    <property type="entry name" value="RNA-BINDING S4 DOMAIN-CONTAINING PROTEIN"/>
    <property type="match status" value="1"/>
</dbReference>
<organism evidence="8 9">
    <name type="scientific">Candidatus Lumbricidiphila eiseniae</name>
    <dbReference type="NCBI Taxonomy" id="1969409"/>
    <lineage>
        <taxon>Bacteria</taxon>
        <taxon>Bacillati</taxon>
        <taxon>Actinomycetota</taxon>
        <taxon>Actinomycetes</taxon>
        <taxon>Micrococcales</taxon>
        <taxon>Microbacteriaceae</taxon>
        <taxon>Candidatus Lumbricidiphila</taxon>
    </lineage>
</organism>
<evidence type="ECO:0000256" key="6">
    <source>
        <dbReference type="SAM" id="MobiDB-lite"/>
    </source>
</evidence>
<comment type="caution">
    <text evidence="8">The sequence shown here is derived from an EMBL/GenBank/DDBJ whole genome shotgun (WGS) entry which is preliminary data.</text>
</comment>
<dbReference type="NCBIfam" id="TIGR00093">
    <property type="entry name" value="pseudouridine synthase"/>
    <property type="match status" value="1"/>
</dbReference>
<dbReference type="SUPFAM" id="SSF55120">
    <property type="entry name" value="Pseudouridine synthase"/>
    <property type="match status" value="1"/>
</dbReference>
<dbReference type="Pfam" id="PF00849">
    <property type="entry name" value="PseudoU_synth_2"/>
    <property type="match status" value="1"/>
</dbReference>
<dbReference type="FunFam" id="3.10.290.10:FF:000003">
    <property type="entry name" value="Pseudouridine synthase"/>
    <property type="match status" value="1"/>
</dbReference>
<dbReference type="GO" id="GO:0120159">
    <property type="term" value="F:rRNA pseudouridine synthase activity"/>
    <property type="evidence" value="ECO:0007669"/>
    <property type="project" value="UniProtKB-ARBA"/>
</dbReference>
<dbReference type="Pfam" id="PF01479">
    <property type="entry name" value="S4"/>
    <property type="match status" value="1"/>
</dbReference>
<reference evidence="9" key="1">
    <citation type="submission" date="2017-03" db="EMBL/GenBank/DDBJ databases">
        <authorList>
            <person name="Lund M.B."/>
        </authorList>
    </citation>
    <scope>NUCLEOTIDE SEQUENCE [LARGE SCALE GENOMIC DNA]</scope>
</reference>
<evidence type="ECO:0000256" key="1">
    <source>
        <dbReference type="ARBA" id="ARBA00000073"/>
    </source>
</evidence>
<dbReference type="SUPFAM" id="SSF55174">
    <property type="entry name" value="Alpha-L RNA-binding motif"/>
    <property type="match status" value="1"/>
</dbReference>
<comment type="catalytic activity">
    <reaction evidence="1">
        <text>a uridine in RNA = a pseudouridine in RNA</text>
        <dbReference type="Rhea" id="RHEA:48348"/>
        <dbReference type="Rhea" id="RHEA-COMP:12068"/>
        <dbReference type="Rhea" id="RHEA-COMP:12069"/>
        <dbReference type="ChEBI" id="CHEBI:65314"/>
        <dbReference type="ChEBI" id="CHEBI:65315"/>
    </reaction>
</comment>
<dbReference type="InterPro" id="IPR020094">
    <property type="entry name" value="TruA/RsuA/RluB/E/F_N"/>
</dbReference>
<feature type="region of interest" description="Disordered" evidence="6">
    <location>
        <begin position="284"/>
        <end position="326"/>
    </location>
</feature>
<feature type="compositionally biased region" description="Gly residues" evidence="6">
    <location>
        <begin position="296"/>
        <end position="315"/>
    </location>
</feature>
<dbReference type="InterPro" id="IPR036986">
    <property type="entry name" value="S4_RNA-bd_sf"/>
</dbReference>
<dbReference type="InterPro" id="IPR006145">
    <property type="entry name" value="PsdUridine_synth_RsuA/RluA"/>
</dbReference>
<feature type="domain" description="RNA-binding S4" evidence="7">
    <location>
        <begin position="17"/>
        <end position="87"/>
    </location>
</feature>
<protein>
    <recommendedName>
        <fullName evidence="5">Pseudouridine synthase</fullName>
        <ecNumber evidence="5">5.4.99.-</ecNumber>
    </recommendedName>
</protein>
<keyword evidence="4" id="KW-0694">RNA-binding</keyword>
<accession>A0A2A6FSJ8</accession>
<dbReference type="InterPro" id="IPR042092">
    <property type="entry name" value="PsdUridine_s_RsuA/RluB/E/F_cat"/>
</dbReference>
<proteinExistence type="inferred from homology"/>
<dbReference type="InterPro" id="IPR050343">
    <property type="entry name" value="RsuA_PseudoU_synthase"/>
</dbReference>
<evidence type="ECO:0000259" key="7">
    <source>
        <dbReference type="SMART" id="SM00363"/>
    </source>
</evidence>
<comment type="similarity">
    <text evidence="2 5">Belongs to the pseudouridine synthase RsuA family.</text>
</comment>
<dbReference type="PROSITE" id="PS01149">
    <property type="entry name" value="PSI_RSU"/>
    <property type="match status" value="1"/>
</dbReference>
<evidence type="ECO:0000313" key="9">
    <source>
        <dbReference type="Proteomes" id="UP000219994"/>
    </source>
</evidence>
<feature type="region of interest" description="Disordered" evidence="6">
    <location>
        <begin position="192"/>
        <end position="212"/>
    </location>
</feature>
<dbReference type="PANTHER" id="PTHR47683">
    <property type="entry name" value="PSEUDOURIDINE SYNTHASE FAMILY PROTEIN-RELATED"/>
    <property type="match status" value="1"/>
</dbReference>
<dbReference type="CDD" id="cd00165">
    <property type="entry name" value="S4"/>
    <property type="match status" value="1"/>
</dbReference>
<dbReference type="InterPro" id="IPR018496">
    <property type="entry name" value="PsdUridine_synth_RsuA/RluB_CS"/>
</dbReference>
<keyword evidence="3 5" id="KW-0413">Isomerase</keyword>